<dbReference type="Gene3D" id="2.40.50.100">
    <property type="match status" value="1"/>
</dbReference>
<dbReference type="InterPro" id="IPR050739">
    <property type="entry name" value="MFP"/>
</dbReference>
<dbReference type="RefSeq" id="WP_346758379.1">
    <property type="nucleotide sequence ID" value="NZ_JAUJEB010000001.1"/>
</dbReference>
<keyword evidence="4" id="KW-1185">Reference proteome</keyword>
<comment type="caution">
    <text evidence="3">The sequence shown here is derived from an EMBL/GenBank/DDBJ whole genome shotgun (WGS) entry which is preliminary data.</text>
</comment>
<dbReference type="InterPro" id="IPR011053">
    <property type="entry name" value="Single_hybrid_motif"/>
</dbReference>
<keyword evidence="2" id="KW-0472">Membrane</keyword>
<evidence type="ECO:0000256" key="1">
    <source>
        <dbReference type="SAM" id="Coils"/>
    </source>
</evidence>
<evidence type="ECO:0000313" key="3">
    <source>
        <dbReference type="EMBL" id="MDN5213063.1"/>
    </source>
</evidence>
<dbReference type="PANTHER" id="PTHR30386:SF27">
    <property type="entry name" value="MEMBRANE FUSION PROTEIN (MFP) FAMILY PROTEIN"/>
    <property type="match status" value="1"/>
</dbReference>
<feature type="transmembrane region" description="Helical" evidence="2">
    <location>
        <begin position="32"/>
        <end position="52"/>
    </location>
</feature>
<organism evidence="3 4">
    <name type="scientific">Agaribacillus aureus</name>
    <dbReference type="NCBI Taxonomy" id="3051825"/>
    <lineage>
        <taxon>Bacteria</taxon>
        <taxon>Pseudomonadati</taxon>
        <taxon>Bacteroidota</taxon>
        <taxon>Cytophagia</taxon>
        <taxon>Cytophagales</taxon>
        <taxon>Splendidivirgaceae</taxon>
        <taxon>Agaribacillus</taxon>
    </lineage>
</organism>
<keyword evidence="1" id="KW-0175">Coiled coil</keyword>
<reference evidence="3" key="1">
    <citation type="submission" date="2023-06" db="EMBL/GenBank/DDBJ databases">
        <title>Genomic of Agaribacillus aureum.</title>
        <authorList>
            <person name="Wang G."/>
        </authorList>
    </citation>
    <scope>NUCLEOTIDE SEQUENCE</scope>
    <source>
        <strain evidence="3">BMA12</strain>
    </source>
</reference>
<keyword evidence="2" id="KW-1133">Transmembrane helix</keyword>
<dbReference type="PANTHER" id="PTHR30386">
    <property type="entry name" value="MEMBRANE FUSION SUBUNIT OF EMRAB-TOLC MULTIDRUG EFFLUX PUMP"/>
    <property type="match status" value="1"/>
</dbReference>
<evidence type="ECO:0000256" key="2">
    <source>
        <dbReference type="SAM" id="Phobius"/>
    </source>
</evidence>
<name>A0ABT8L9W7_9BACT</name>
<accession>A0ABT8L9W7</accession>
<dbReference type="Proteomes" id="UP001172083">
    <property type="component" value="Unassembled WGS sequence"/>
</dbReference>
<feature type="coiled-coil region" evidence="1">
    <location>
        <begin position="129"/>
        <end position="167"/>
    </location>
</feature>
<dbReference type="EMBL" id="JAUJEB010000001">
    <property type="protein sequence ID" value="MDN5213063.1"/>
    <property type="molecule type" value="Genomic_DNA"/>
</dbReference>
<dbReference type="SUPFAM" id="SSF51230">
    <property type="entry name" value="Single hybrid motif"/>
    <property type="match status" value="1"/>
</dbReference>
<gene>
    <name evidence="3" type="ORF">QQ020_13435</name>
</gene>
<sequence length="454" mass="51329">MLNISKRTLGENINEDKYYVLRTLRTPGAGRILARALLIVGFLFFLFLFLPWQQNVRGTGKVTAFTPQDRPQNIESAIAGRISNWKVKEGQFVERGDTILILSEIKDKYFDPELLLRLDEQIHAKRSSIESKKKKADALQDQIAALEEAVEVKMEQTRNKMLQAELKLVSDSVDFEAEKIRYSNFGNQYERNKKLYEIGNIALTKFQDIESKLQESKMKKISAENKFLESKAELINTRIQITGVKAEYADKISKARSDLNATLAELFDAEGSLAKIRNEYANMEIRNQQYQVIAPQSGFMVKAIKAGLGETIKEGEAVATIMPATPEIAVEMYVKAMDVPLISKGRKVRILFDGWPALQFSGWPSASVGTFGGTVKVIDYINSTGGEFRMLVTPDPNDEPWPSQLRVGSGTKGWVMLENVPIWYEIWRQLNGFPPSLYEEPAKKPAITEKEEKS</sequence>
<proteinExistence type="predicted"/>
<protein>
    <submittedName>
        <fullName evidence="3">HlyD family efflux transporter periplasmic adaptor subunit</fullName>
    </submittedName>
</protein>
<keyword evidence="2" id="KW-0812">Transmembrane</keyword>
<evidence type="ECO:0000313" key="4">
    <source>
        <dbReference type="Proteomes" id="UP001172083"/>
    </source>
</evidence>